<accession>A0A9J7IA94</accession>
<keyword evidence="1" id="KW-0175">Coiled coil</keyword>
<reference evidence="4" key="1">
    <citation type="submission" date="2025-08" db="UniProtKB">
        <authorList>
            <consortium name="RefSeq"/>
        </authorList>
    </citation>
    <scope>IDENTIFICATION</scope>
    <source>
        <strain evidence="4">Aabys</strain>
        <tissue evidence="4">Whole body</tissue>
    </source>
</reference>
<dbReference type="OrthoDB" id="188741at2759"/>
<feature type="coiled-coil region" evidence="1">
    <location>
        <begin position="574"/>
        <end position="661"/>
    </location>
</feature>
<dbReference type="GeneID" id="101891743"/>
<dbReference type="Proteomes" id="UP001652621">
    <property type="component" value="Unplaced"/>
</dbReference>
<dbReference type="RefSeq" id="XP_011290270.2">
    <property type="nucleotide sequence ID" value="XM_011291968.3"/>
</dbReference>
<feature type="coiled-coil region" evidence="1">
    <location>
        <begin position="763"/>
        <end position="819"/>
    </location>
</feature>
<dbReference type="GO" id="GO:0035082">
    <property type="term" value="P:axoneme assembly"/>
    <property type="evidence" value="ECO:0007669"/>
    <property type="project" value="InterPro"/>
</dbReference>
<sequence>MSLVKESIVNGKLSEASDEPSKSEKEQKSETAFAEDQIPLALLPPDHPLLQKFQQTLREYLLRTRDKLINEIEEIKYSVKQKEQQREEQGSTLYDMQEEIERQNEQLEEFTQQIEENVQKRHHEEEAVRQLKEEFEKRALITKQQKTQYNKRMSELENMQELERNIRKWADDVEDEVKNAKRIVSRDAQLQQQLSEEKKKSDLLFYHLDVEVRKSERELEMVHNEVKDMEEVMDVLNMSVANANADLEALETEHKRLTQAWSEVIVAIALRDRILYQVQEAINKEREAIKLNTAGIQAIKKQIRKELELNEKLETFKKRLSDDYTLLRRECKTQSDILTGLEEKLIEIPILLEQTEKDLKEAKVEGTNLDTEIRRIQIKIDKLNNQKYLNEENILKLAQEQLITDKASEYRLKLLNNSQEERRTMELNLSQAQNQLAETLLEMERHKADNFRNSQENEKLNEKLLRLEHQADCMASELKQLETQIEIKMKRMDKLNSQLDELVRSNEGQEISPTEMKIKQMEKSIQALDQQIRDYQQFWIMLQNHFVILSQKRSDQMNQIQITRKQLSIIKQKSLKLDQDLEQTENITKELNREIQIYQSKLELLNARVAKKRQQHETIENECEQEHGELVEKLKDQEMRVLQLEDDINELQSDIEHYKDLVLDKHRESLSWETKYKLIEETLRWRKEEGALDSELGTMRTEIHRMQIRHQQLRRAQGKLIQDLDHCVMHREHISATASSKQTLEQSKPSKVRRNTTTIQYKINDLRNKLKQMQTEISLLSDQQIRQLQNDYRCLEDDTKRLRALIEQETKENSKLKADIEVGLLQKHQNLENIVRKQNRAKSYRRLNGSTQPFKLPRSEATILSQMQKQMEMNDQLMEVLQVLSTDHPERQIYFSKLLQILKT</sequence>
<feature type="coiled-coil region" evidence="1">
    <location>
        <begin position="65"/>
        <end position="179"/>
    </location>
</feature>
<dbReference type="KEGG" id="mde:101891743"/>
<feature type="compositionally biased region" description="Basic and acidic residues" evidence="2">
    <location>
        <begin position="19"/>
        <end position="29"/>
    </location>
</feature>
<gene>
    <name evidence="4" type="primary">LOC101891743</name>
</gene>
<evidence type="ECO:0000313" key="3">
    <source>
        <dbReference type="Proteomes" id="UP001652621"/>
    </source>
</evidence>
<evidence type="ECO:0000256" key="1">
    <source>
        <dbReference type="SAM" id="Coils"/>
    </source>
</evidence>
<keyword evidence="3" id="KW-1185">Reference proteome</keyword>
<dbReference type="InterPro" id="IPR037386">
    <property type="entry name" value="CCDC40"/>
</dbReference>
<feature type="coiled-coil region" evidence="1">
    <location>
        <begin position="352"/>
        <end position="386"/>
    </location>
</feature>
<dbReference type="PANTHER" id="PTHR16275">
    <property type="entry name" value="COILED-COIL DOMAIN-CONTAINING PROTEIN 40"/>
    <property type="match status" value="1"/>
</dbReference>
<dbReference type="VEuPathDB" id="VectorBase:MDOMA2_001367"/>
<evidence type="ECO:0000256" key="2">
    <source>
        <dbReference type="SAM" id="MobiDB-lite"/>
    </source>
</evidence>
<organism evidence="3 4">
    <name type="scientific">Musca domestica</name>
    <name type="common">House fly</name>
    <dbReference type="NCBI Taxonomy" id="7370"/>
    <lineage>
        <taxon>Eukaryota</taxon>
        <taxon>Metazoa</taxon>
        <taxon>Ecdysozoa</taxon>
        <taxon>Arthropoda</taxon>
        <taxon>Hexapoda</taxon>
        <taxon>Insecta</taxon>
        <taxon>Pterygota</taxon>
        <taxon>Neoptera</taxon>
        <taxon>Endopterygota</taxon>
        <taxon>Diptera</taxon>
        <taxon>Brachycera</taxon>
        <taxon>Muscomorpha</taxon>
        <taxon>Muscoidea</taxon>
        <taxon>Muscidae</taxon>
        <taxon>Musca</taxon>
    </lineage>
</organism>
<name>A0A9J7IA94_MUSDO</name>
<feature type="coiled-coil region" evidence="1">
    <location>
        <begin position="415"/>
        <end position="538"/>
    </location>
</feature>
<dbReference type="GO" id="GO:0005737">
    <property type="term" value="C:cytoplasm"/>
    <property type="evidence" value="ECO:0007669"/>
    <property type="project" value="TreeGrafter"/>
</dbReference>
<evidence type="ECO:0000313" key="4">
    <source>
        <dbReference type="RefSeq" id="XP_011290270.2"/>
    </source>
</evidence>
<protein>
    <submittedName>
        <fullName evidence="4">Coiled-coil domain-containing protein 40</fullName>
    </submittedName>
</protein>
<dbReference type="PANTHER" id="PTHR16275:SF8">
    <property type="entry name" value="COILED-COIL DOMAIN-CONTAINING PROTEIN 40"/>
    <property type="match status" value="1"/>
</dbReference>
<feature type="region of interest" description="Disordered" evidence="2">
    <location>
        <begin position="1"/>
        <end position="32"/>
    </location>
</feature>
<proteinExistence type="predicted"/>
<feature type="coiled-coil region" evidence="1">
    <location>
        <begin position="212"/>
        <end position="260"/>
    </location>
</feature>
<dbReference type="AlphaFoldDB" id="A0A9J7IA94"/>